<sequence length="164" mass="18552">MTSWALLLLASVLLATPGLTFSGLTPEDHDDLFTTDMYQEEHFFEALAHEASKDDQMILTCKPCKFIIKILRKVLGQDISQEAIKQAASLVCHQTRVFTELCNTLFNKYLNDITRGIVNDKSPQEICVKIRMCRREIGDQGAGTLLHPGEKHRVSSRHRQLLPS</sequence>
<dbReference type="GO" id="GO:0061844">
    <property type="term" value="P:antimicrobial humoral immune response mediated by antimicrobial peptide"/>
    <property type="evidence" value="ECO:0007669"/>
    <property type="project" value="TreeGrafter"/>
</dbReference>
<dbReference type="PANTHER" id="PTHR15541">
    <property type="entry name" value="GRANULYSIN RELATED"/>
    <property type="match status" value="1"/>
</dbReference>
<name>A0A3Q7S3T3_VULVU</name>
<dbReference type="InterPro" id="IPR008139">
    <property type="entry name" value="SaposinB_dom"/>
</dbReference>
<dbReference type="SUPFAM" id="SSF47862">
    <property type="entry name" value="Saposin"/>
    <property type="match status" value="1"/>
</dbReference>
<dbReference type="PANTHER" id="PTHR15541:SF2">
    <property type="entry name" value="GRANULYSIN"/>
    <property type="match status" value="1"/>
</dbReference>
<dbReference type="Gene3D" id="1.10.225.10">
    <property type="entry name" value="Saposin-like"/>
    <property type="match status" value="1"/>
</dbReference>
<evidence type="ECO:0000313" key="5">
    <source>
        <dbReference type="RefSeq" id="XP_025850458.2"/>
    </source>
</evidence>
<dbReference type="AlphaFoldDB" id="A0A3Q7S3T3"/>
<evidence type="ECO:0000256" key="1">
    <source>
        <dbReference type="ARBA" id="ARBA00023157"/>
    </source>
</evidence>
<keyword evidence="4" id="KW-1185">Reference proteome</keyword>
<proteinExistence type="predicted"/>
<dbReference type="RefSeq" id="XP_025850458.2">
    <property type="nucleotide sequence ID" value="XM_025994673.2"/>
</dbReference>
<dbReference type="InterPro" id="IPR038847">
    <property type="entry name" value="Granulysin-like"/>
</dbReference>
<evidence type="ECO:0000256" key="2">
    <source>
        <dbReference type="SAM" id="SignalP"/>
    </source>
</evidence>
<reference key="1">
    <citation type="submission" date="2019-01" db="UniProtKB">
        <authorList>
            <consortium name="RefSeq"/>
        </authorList>
    </citation>
    <scope>IDENTIFICATION</scope>
</reference>
<dbReference type="Proteomes" id="UP001652641">
    <property type="component" value="Chromosome 8"/>
</dbReference>
<dbReference type="GO" id="GO:0042742">
    <property type="term" value="P:defense response to bacterium"/>
    <property type="evidence" value="ECO:0007669"/>
    <property type="project" value="InterPro"/>
</dbReference>
<keyword evidence="1" id="KW-1015">Disulfide bond</keyword>
<evidence type="ECO:0000313" key="4">
    <source>
        <dbReference type="Proteomes" id="UP001652641"/>
    </source>
</evidence>
<dbReference type="PROSITE" id="PS50015">
    <property type="entry name" value="SAP_B"/>
    <property type="match status" value="1"/>
</dbReference>
<dbReference type="Pfam" id="PF03489">
    <property type="entry name" value="SapB_2"/>
    <property type="match status" value="1"/>
</dbReference>
<keyword evidence="2" id="KW-0732">Signal</keyword>
<reference evidence="5" key="2">
    <citation type="submission" date="2025-08" db="UniProtKB">
        <authorList>
            <consortium name="RefSeq"/>
        </authorList>
    </citation>
    <scope>IDENTIFICATION</scope>
    <source>
        <tissue evidence="5">Cell line</tissue>
    </source>
</reference>
<feature type="signal peptide" evidence="2">
    <location>
        <begin position="1"/>
        <end position="20"/>
    </location>
</feature>
<dbReference type="GO" id="GO:0044194">
    <property type="term" value="C:cytolytic granule"/>
    <property type="evidence" value="ECO:0007669"/>
    <property type="project" value="TreeGrafter"/>
</dbReference>
<dbReference type="KEGG" id="vvp:112916812"/>
<evidence type="ECO:0000259" key="3">
    <source>
        <dbReference type="PROSITE" id="PS50015"/>
    </source>
</evidence>
<dbReference type="SMART" id="SM00741">
    <property type="entry name" value="SapB"/>
    <property type="match status" value="1"/>
</dbReference>
<dbReference type="GO" id="GO:0031640">
    <property type="term" value="P:killing of cells of another organism"/>
    <property type="evidence" value="ECO:0007669"/>
    <property type="project" value="TreeGrafter"/>
</dbReference>
<protein>
    <submittedName>
        <fullName evidence="5">Antimicrobial peptide NK-lysin-like</fullName>
    </submittedName>
</protein>
<dbReference type="InterPro" id="IPR008138">
    <property type="entry name" value="SapB_2"/>
</dbReference>
<gene>
    <name evidence="5" type="primary">LOC112916812</name>
</gene>
<dbReference type="STRING" id="9627.ENSVVUP00000001646"/>
<dbReference type="GeneID" id="112916812"/>
<accession>A0A3Q7S3T3</accession>
<feature type="chain" id="PRO_5047394551" evidence="2">
    <location>
        <begin position="21"/>
        <end position="164"/>
    </location>
</feature>
<organism evidence="4 5">
    <name type="scientific">Vulpes vulpes</name>
    <name type="common">Red fox</name>
    <dbReference type="NCBI Taxonomy" id="9627"/>
    <lineage>
        <taxon>Eukaryota</taxon>
        <taxon>Metazoa</taxon>
        <taxon>Chordata</taxon>
        <taxon>Craniata</taxon>
        <taxon>Vertebrata</taxon>
        <taxon>Euteleostomi</taxon>
        <taxon>Mammalia</taxon>
        <taxon>Eutheria</taxon>
        <taxon>Laurasiatheria</taxon>
        <taxon>Carnivora</taxon>
        <taxon>Caniformia</taxon>
        <taxon>Canidae</taxon>
        <taxon>Vulpes</taxon>
    </lineage>
</organism>
<dbReference type="InterPro" id="IPR011001">
    <property type="entry name" value="Saposin-like"/>
</dbReference>
<feature type="domain" description="Saposin B-type" evidence="3">
    <location>
        <begin position="57"/>
        <end position="137"/>
    </location>
</feature>